<dbReference type="AlphaFoldDB" id="A0A386AWT6"/>
<dbReference type="EMBL" id="MH591081">
    <property type="protein sequence ID" value="AYC63816.1"/>
    <property type="molecule type" value="Genomic_DNA"/>
</dbReference>
<accession>A0A386AWT6</accession>
<feature type="region of interest" description="Disordered" evidence="1">
    <location>
        <begin position="102"/>
        <end position="155"/>
    </location>
</feature>
<feature type="compositionally biased region" description="Basic and acidic residues" evidence="1">
    <location>
        <begin position="127"/>
        <end position="137"/>
    </location>
</feature>
<proteinExistence type="predicted"/>
<evidence type="ECO:0000313" key="2">
    <source>
        <dbReference type="EMBL" id="AYC63816.1"/>
    </source>
</evidence>
<feature type="compositionally biased region" description="Low complexity" evidence="1">
    <location>
        <begin position="143"/>
        <end position="155"/>
    </location>
</feature>
<reference evidence="2" key="2">
    <citation type="journal article" date="2019" name="Mol. Phylogenet. Evol.">
        <title>Reassessment of the classification of bryopsidales (chlorophyta) based on chloroplast phylogenomic analyses.</title>
        <authorList>
            <person name="Cremen M.C."/>
            <person name="Leliaert F."/>
            <person name="West J."/>
            <person name="Lam D.W."/>
            <person name="Shimada S."/>
            <person name="Lopez-Bautista J.M."/>
            <person name="Verbruggen H."/>
        </authorList>
    </citation>
    <scope>NUCLEOTIDE SEQUENCE</scope>
</reference>
<feature type="compositionally biased region" description="Polar residues" evidence="1">
    <location>
        <begin position="102"/>
        <end position="113"/>
    </location>
</feature>
<geneLocation type="chloroplast" evidence="2"/>
<feature type="compositionally biased region" description="Polar residues" evidence="1">
    <location>
        <begin position="13"/>
        <end position="27"/>
    </location>
</feature>
<evidence type="ECO:0000256" key="1">
    <source>
        <dbReference type="SAM" id="MobiDB-lite"/>
    </source>
</evidence>
<keyword evidence="2" id="KW-0150">Chloroplast</keyword>
<feature type="compositionally biased region" description="Basic and acidic residues" evidence="1">
    <location>
        <begin position="1"/>
        <end position="12"/>
    </location>
</feature>
<name>A0A386AWT6_9CHLO</name>
<organism evidence="2">
    <name type="scientific">Dichotomosiphon tuberosus</name>
    <dbReference type="NCBI Taxonomy" id="118263"/>
    <lineage>
        <taxon>Eukaryota</taxon>
        <taxon>Viridiplantae</taxon>
        <taxon>Chlorophyta</taxon>
        <taxon>core chlorophytes</taxon>
        <taxon>Ulvophyceae</taxon>
        <taxon>TCBD clade</taxon>
        <taxon>Bryopsidales</taxon>
        <taxon>Halimedineae</taxon>
        <taxon>Dichotomosiphonaceae</taxon>
        <taxon>Dichotomosiphon</taxon>
    </lineage>
</organism>
<protein>
    <submittedName>
        <fullName evidence="2">Uncharacterized protein</fullName>
    </submittedName>
</protein>
<feature type="region of interest" description="Disordered" evidence="1">
    <location>
        <begin position="1"/>
        <end position="32"/>
    </location>
</feature>
<gene>
    <name evidence="2" type="primary">orf181</name>
</gene>
<reference evidence="2" key="1">
    <citation type="submission" date="2018-07" db="EMBL/GenBank/DDBJ databases">
        <authorList>
            <person name="Quirk P.G."/>
            <person name="Krulwich T.A."/>
        </authorList>
    </citation>
    <scope>NUCLEOTIDE SEQUENCE</scope>
</reference>
<sequence length="181" mass="20981">MSNSFKSDEQRNIRTTSMSENPKSNIPQYHHSKRYPFAKTKNYPLFNLTLVIFFIDRNGMLKNSANVKSSVFQRPATPWFGQHNQNVRDYHLCLGSYNNNRNVSPSESESQLRNGKFQRKNTKVLPKHNDEVRDSTKVPRMHTSSNSSSTSSSSSNKEALLLFSTHILEFKYLQINMPQIY</sequence>
<feature type="compositionally biased region" description="Basic residues" evidence="1">
    <location>
        <begin position="116"/>
        <end position="126"/>
    </location>
</feature>
<keyword evidence="2" id="KW-0934">Plastid</keyword>